<dbReference type="InterPro" id="IPR002213">
    <property type="entry name" value="UDP_glucos_trans"/>
</dbReference>
<dbReference type="SUPFAM" id="SSF53756">
    <property type="entry name" value="UDP-Glycosyltransferase/glycogen phosphorylase"/>
    <property type="match status" value="1"/>
</dbReference>
<keyword evidence="6" id="KW-1185">Reference proteome</keyword>
<dbReference type="Pfam" id="PF00201">
    <property type="entry name" value="UDPGT"/>
    <property type="match status" value="1"/>
</dbReference>
<dbReference type="AlphaFoldDB" id="A0A7N0T2H3"/>
<dbReference type="FunFam" id="3.40.50.2000:FF:000107">
    <property type="entry name" value="Glycosyltransferase"/>
    <property type="match status" value="1"/>
</dbReference>
<dbReference type="PANTHER" id="PTHR48047">
    <property type="entry name" value="GLYCOSYLTRANSFERASE"/>
    <property type="match status" value="1"/>
</dbReference>
<name>A0A7N0T2H3_KALFE</name>
<evidence type="ECO:0000313" key="6">
    <source>
        <dbReference type="Proteomes" id="UP000594263"/>
    </source>
</evidence>
<evidence type="ECO:0000256" key="1">
    <source>
        <dbReference type="ARBA" id="ARBA00009995"/>
    </source>
</evidence>
<proteinExistence type="inferred from homology"/>
<sequence>MASLPTSQPHAVLFPFMSKGHVIPILHLARLLLRRNLSVTVVTTPSNLPFISASLADTPATFSTIPFPSNDDKIHVESAEQLPSIAAATRLMKPAFDRLLASLPRVDFLVSDGFLPWTYDSAAALNIKRIVTYGMCAYAGALQRDFLPLLLDKKLGATDELIRTPSFPWVKLCYNDFDEPWNRRVVDGPLNDFIMEVVAASSKSFGIIFNSFYELEPAFVDYWAEKCAPRPFCVGPLCLAEPVKAQVEKREWIEWLDVNGPEAGPVLYIAFGSQAALSASQLQELAEGLESSGVRFLWVLKSGDLDKIGTWDAGFAERVKGRGMVVADWVNQREILSHEAVKGFLSHCGWNSVVESLCAGVPILAWPVMAEQHLNARMVAEELRVGVRVETCDGTVRGFVKAEGVSRSVKRLFGEKEVARRVAEVKEMAEAAVAEGGSSWRALTELIDEACGKV</sequence>
<dbReference type="PROSITE" id="PS00375">
    <property type="entry name" value="UDPGT"/>
    <property type="match status" value="1"/>
</dbReference>
<dbReference type="OMA" id="NARMVVD"/>
<dbReference type="PANTHER" id="PTHR48047:SF51">
    <property type="entry name" value="GLYCOSYLTRANSFERASE"/>
    <property type="match status" value="1"/>
</dbReference>
<evidence type="ECO:0000256" key="3">
    <source>
        <dbReference type="RuleBase" id="RU003718"/>
    </source>
</evidence>
<keyword evidence="2 3" id="KW-0808">Transferase</keyword>
<dbReference type="InterPro" id="IPR035595">
    <property type="entry name" value="UDP_glycos_trans_CS"/>
</dbReference>
<dbReference type="CDD" id="cd03784">
    <property type="entry name" value="GT1_Gtf-like"/>
    <property type="match status" value="1"/>
</dbReference>
<organism evidence="5 6">
    <name type="scientific">Kalanchoe fedtschenkoi</name>
    <name type="common">Lavender scallops</name>
    <name type="synonym">South American air plant</name>
    <dbReference type="NCBI Taxonomy" id="63787"/>
    <lineage>
        <taxon>Eukaryota</taxon>
        <taxon>Viridiplantae</taxon>
        <taxon>Streptophyta</taxon>
        <taxon>Embryophyta</taxon>
        <taxon>Tracheophyta</taxon>
        <taxon>Spermatophyta</taxon>
        <taxon>Magnoliopsida</taxon>
        <taxon>eudicotyledons</taxon>
        <taxon>Gunneridae</taxon>
        <taxon>Pentapetalae</taxon>
        <taxon>Saxifragales</taxon>
        <taxon>Crassulaceae</taxon>
        <taxon>Kalanchoe</taxon>
    </lineage>
</organism>
<evidence type="ECO:0000256" key="2">
    <source>
        <dbReference type="ARBA" id="ARBA00022679"/>
    </source>
</evidence>
<keyword evidence="3" id="KW-0328">Glycosyltransferase</keyword>
<protein>
    <recommendedName>
        <fullName evidence="4">Glycosyltransferase</fullName>
        <ecNumber evidence="4">2.4.1.-</ecNumber>
    </recommendedName>
</protein>
<dbReference type="EnsemblPlants" id="Kaladp0019s0016.1.v1.1">
    <property type="protein sequence ID" value="Kaladp0019s0016.1.v1.1.CDS.1"/>
    <property type="gene ID" value="Kaladp0019s0016.v1.1"/>
</dbReference>
<dbReference type="Proteomes" id="UP000594263">
    <property type="component" value="Unplaced"/>
</dbReference>
<accession>A0A7N0T2H3</accession>
<comment type="similarity">
    <text evidence="1 3">Belongs to the UDP-glycosyltransferase family.</text>
</comment>
<evidence type="ECO:0000313" key="5">
    <source>
        <dbReference type="EnsemblPlants" id="Kaladp0019s0016.1.v1.1.CDS.1"/>
    </source>
</evidence>
<dbReference type="Gene3D" id="3.40.50.2000">
    <property type="entry name" value="Glycogen Phosphorylase B"/>
    <property type="match status" value="2"/>
</dbReference>
<evidence type="ECO:0000256" key="4">
    <source>
        <dbReference type="RuleBase" id="RU362057"/>
    </source>
</evidence>
<dbReference type="GO" id="GO:0035251">
    <property type="term" value="F:UDP-glucosyltransferase activity"/>
    <property type="evidence" value="ECO:0007669"/>
    <property type="project" value="TreeGrafter"/>
</dbReference>
<dbReference type="Gramene" id="Kaladp0019s0016.1.v1.1">
    <property type="protein sequence ID" value="Kaladp0019s0016.1.v1.1.CDS.1"/>
    <property type="gene ID" value="Kaladp0019s0016.v1.1"/>
</dbReference>
<dbReference type="EC" id="2.4.1.-" evidence="4"/>
<reference evidence="5" key="1">
    <citation type="submission" date="2021-01" db="UniProtKB">
        <authorList>
            <consortium name="EnsemblPlants"/>
        </authorList>
    </citation>
    <scope>IDENTIFICATION</scope>
</reference>